<feature type="domain" description="Smf/DprA SLOG" evidence="2">
    <location>
        <begin position="82"/>
        <end position="293"/>
    </location>
</feature>
<dbReference type="NCBIfam" id="TIGR00732">
    <property type="entry name" value="dprA"/>
    <property type="match status" value="1"/>
</dbReference>
<dbReference type="InterPro" id="IPR036388">
    <property type="entry name" value="WH-like_DNA-bd_sf"/>
</dbReference>
<dbReference type="GO" id="GO:0009294">
    <property type="term" value="P:DNA-mediated transformation"/>
    <property type="evidence" value="ECO:0007669"/>
    <property type="project" value="InterPro"/>
</dbReference>
<feature type="domain" description="DprA winged helix" evidence="3">
    <location>
        <begin position="309"/>
        <end position="359"/>
    </location>
</feature>
<dbReference type="Proteomes" id="UP000034879">
    <property type="component" value="Unassembled WGS sequence"/>
</dbReference>
<dbReference type="Pfam" id="PF17782">
    <property type="entry name" value="WHD_DprA"/>
    <property type="match status" value="1"/>
</dbReference>
<evidence type="ECO:0000259" key="2">
    <source>
        <dbReference type="Pfam" id="PF02481"/>
    </source>
</evidence>
<evidence type="ECO:0000313" key="5">
    <source>
        <dbReference type="Proteomes" id="UP000034879"/>
    </source>
</evidence>
<sequence>MVSLFTFTTISYNKLFSLVNVSKEQLIYLNACIIAAKVNSTRLQELAKQFSNDWIAAWQKIKISSLNPEKEWVRVERADLQLIPKNDPAYPPRLKHIAGAPLALYLKGDKAILRIDRCLAVVGSRALSEYGRRAAYQLAGELAAAGFTIVSGLAMGVDGVAHQATVDRKGKTIAVLGGPVTGTSIVSANAGLAQQIIKCGGALISELPLTMGAHKGTFPERNRIVSGIARGTIVIEAGPQSGALITARLAAEQGRDVFALPGPIYSRVSQGTNGLIKQGAKIVTTVADILAEYPELAQLQTRLKLTSEHPVEATILRLLTETPLSLNELVRLSNLAAPTVTASLMNLELNDKVVNLGGNKYAVRT</sequence>
<name>A0A0G1SXX0_9BACT</name>
<reference evidence="4" key="1">
    <citation type="journal article" date="2015" name="Nature">
        <title>rRNA introns, odd ribosomes, and small enigmatic genomes across a large radiation of phyla.</title>
        <authorList>
            <person name="Brown C.T."/>
            <person name="Hug L.A."/>
            <person name="Thomas B.C."/>
            <person name="Sharon I."/>
            <person name="Castelle C.J."/>
            <person name="Singh A."/>
            <person name="Wilkins M.J."/>
            <person name="Williams K.H."/>
            <person name="Banfield J.F."/>
        </authorList>
    </citation>
    <scope>NUCLEOTIDE SEQUENCE [LARGE SCALE GENOMIC DNA]</scope>
</reference>
<organism evidence="4 5">
    <name type="scientific">Candidatus Nomurabacteria bacterium GW2011_GWB1_47_6</name>
    <dbReference type="NCBI Taxonomy" id="1618749"/>
    <lineage>
        <taxon>Bacteria</taxon>
        <taxon>Candidatus Nomuraibacteriota</taxon>
    </lineage>
</organism>
<comment type="caution">
    <text evidence="4">The sequence shown here is derived from an EMBL/GenBank/DDBJ whole genome shotgun (WGS) entry which is preliminary data.</text>
</comment>
<dbReference type="PANTHER" id="PTHR43022">
    <property type="entry name" value="PROTEIN SMF"/>
    <property type="match status" value="1"/>
</dbReference>
<evidence type="ECO:0000256" key="1">
    <source>
        <dbReference type="ARBA" id="ARBA00006525"/>
    </source>
</evidence>
<evidence type="ECO:0000259" key="3">
    <source>
        <dbReference type="Pfam" id="PF17782"/>
    </source>
</evidence>
<dbReference type="PANTHER" id="PTHR43022:SF1">
    <property type="entry name" value="PROTEIN SMF"/>
    <property type="match status" value="1"/>
</dbReference>
<proteinExistence type="inferred from homology"/>
<dbReference type="Gene3D" id="3.40.50.450">
    <property type="match status" value="1"/>
</dbReference>
<dbReference type="InterPro" id="IPR041614">
    <property type="entry name" value="DprA_WH"/>
</dbReference>
<dbReference type="SUPFAM" id="SSF102405">
    <property type="entry name" value="MCP/YpsA-like"/>
    <property type="match status" value="1"/>
</dbReference>
<dbReference type="PATRIC" id="fig|1618749.3.peg.569"/>
<dbReference type="AlphaFoldDB" id="A0A0G1SXX0"/>
<protein>
    <submittedName>
        <fullName evidence="4">Processing protein DprA protein</fullName>
    </submittedName>
</protein>
<accession>A0A0G1SXX0</accession>
<dbReference type="InterPro" id="IPR003488">
    <property type="entry name" value="DprA"/>
</dbReference>
<comment type="similarity">
    <text evidence="1">Belongs to the DprA/Smf family.</text>
</comment>
<dbReference type="EMBL" id="LCOJ01000036">
    <property type="protein sequence ID" value="KKU74391.1"/>
    <property type="molecule type" value="Genomic_DNA"/>
</dbReference>
<dbReference type="Gene3D" id="1.10.10.10">
    <property type="entry name" value="Winged helix-like DNA-binding domain superfamily/Winged helix DNA-binding domain"/>
    <property type="match status" value="1"/>
</dbReference>
<evidence type="ECO:0000313" key="4">
    <source>
        <dbReference type="EMBL" id="KKU74391.1"/>
    </source>
</evidence>
<dbReference type="Pfam" id="PF02481">
    <property type="entry name" value="DNA_processg_A"/>
    <property type="match status" value="1"/>
</dbReference>
<dbReference type="InterPro" id="IPR057666">
    <property type="entry name" value="DrpA_SLOG"/>
</dbReference>
<gene>
    <name evidence="4" type="ORF">UY01_C0036G0002</name>
</gene>